<dbReference type="RefSeq" id="WP_167473688.1">
    <property type="nucleotide sequence ID" value="NZ_CP046172.1"/>
</dbReference>
<evidence type="ECO:0000313" key="3">
    <source>
        <dbReference type="Proteomes" id="UP000503540"/>
    </source>
</evidence>
<evidence type="ECO:0000313" key="2">
    <source>
        <dbReference type="EMBL" id="QIS16897.1"/>
    </source>
</evidence>
<sequence length="106" mass="12173">MSVYVDQLIDYGETARKRRLPDTRWCHLTADTRQELHRFAARIGLRRTWFQDPVVSGKPWPAKPGSPHARMWHYDLTPGKRAAAIRAGAIEITNTEMSAVMNKEGR</sequence>
<organism evidence="2 3">
    <name type="scientific">Nocardia arthritidis</name>
    <dbReference type="NCBI Taxonomy" id="228602"/>
    <lineage>
        <taxon>Bacteria</taxon>
        <taxon>Bacillati</taxon>
        <taxon>Actinomycetota</taxon>
        <taxon>Actinomycetes</taxon>
        <taxon>Mycobacteriales</taxon>
        <taxon>Nocardiaceae</taxon>
        <taxon>Nocardia</taxon>
    </lineage>
</organism>
<dbReference type="Proteomes" id="UP000503540">
    <property type="component" value="Chromosome"/>
</dbReference>
<gene>
    <name evidence="2" type="ORF">F5544_14345</name>
</gene>
<evidence type="ECO:0000259" key="1">
    <source>
        <dbReference type="Pfam" id="PF13223"/>
    </source>
</evidence>
<dbReference type="Pfam" id="PF13223">
    <property type="entry name" value="DUF4031"/>
    <property type="match status" value="1"/>
</dbReference>
<reference evidence="2 3" key="1">
    <citation type="journal article" date="2019" name="ACS Chem. Biol.">
        <title>Identification and Mobilization of a Cryptic Antibiotic Biosynthesis Gene Locus from a Human-Pathogenic Nocardia Isolate.</title>
        <authorList>
            <person name="Herisse M."/>
            <person name="Ishida K."/>
            <person name="Porter J.L."/>
            <person name="Howden B."/>
            <person name="Hertweck C."/>
            <person name="Stinear T.P."/>
            <person name="Pidot S.J."/>
        </authorList>
    </citation>
    <scope>NUCLEOTIDE SEQUENCE [LARGE SCALE GENOMIC DNA]</scope>
    <source>
        <strain evidence="2 3">AUSMDU00012717</strain>
    </source>
</reference>
<proteinExistence type="predicted"/>
<dbReference type="KEGG" id="nah:F5544_14345"/>
<dbReference type="AlphaFoldDB" id="A0A6G9YUU4"/>
<protein>
    <submittedName>
        <fullName evidence="2">DUF4031 domain-containing protein</fullName>
    </submittedName>
</protein>
<accession>A0A6G9YUU4</accession>
<feature type="domain" description="DUF4031" evidence="1">
    <location>
        <begin position="21"/>
        <end position="102"/>
    </location>
</feature>
<dbReference type="InterPro" id="IPR025109">
    <property type="entry name" value="DUF4031"/>
</dbReference>
<dbReference type="EMBL" id="CP046172">
    <property type="protein sequence ID" value="QIS16897.1"/>
    <property type="molecule type" value="Genomic_DNA"/>
</dbReference>
<name>A0A6G9YUU4_9NOCA</name>
<keyword evidence="3" id="KW-1185">Reference proteome</keyword>